<accession>A0A6A6VST0</accession>
<dbReference type="Pfam" id="PF02602">
    <property type="entry name" value="HEM4"/>
    <property type="match status" value="1"/>
</dbReference>
<name>A0A6A6VST0_9PEZI</name>
<protein>
    <submittedName>
        <fullName evidence="2">Uroporphyrinogen-III synthase</fullName>
    </submittedName>
</protein>
<dbReference type="UniPathway" id="UPA00251">
    <property type="reaction ID" value="UER00320"/>
</dbReference>
<dbReference type="PANTHER" id="PTHR12390">
    <property type="entry name" value="UROPORPHYRINOGEN III SYNTHASE"/>
    <property type="match status" value="1"/>
</dbReference>
<sequence>MSVEKTHISVPVLLLKTKSTPADGYEEHFNALDDGIYQPIFIPVLEHQFKKTVLKEVQQLIETNAFSTSPSPKYGGLIFTSQRAVEAFAEIVQAIRTSSTVDLDTLLPSSLPLYVVGPATERGLKSLNLHCPILGQETGNGDALAQFILDDYSKRFPQPAKPALLFLVGEKRRDIIPKTLSTASMTVTELVIYETGEMASFRSEFTSVWQTHRERGVTTQWVVVFSPTGCRAMLESLGLIDADLGKANPLSLMSSAEKKQNMYIATIGPTTRDYLRAEFSLEPDVCAETPSPEGVGAAIAAFMTRL</sequence>
<proteinExistence type="predicted"/>
<feature type="domain" description="Tetrapyrrole biosynthesis uroporphyrinogen III synthase" evidence="1">
    <location>
        <begin position="37"/>
        <end position="294"/>
    </location>
</feature>
<evidence type="ECO:0000313" key="3">
    <source>
        <dbReference type="Proteomes" id="UP000799437"/>
    </source>
</evidence>
<evidence type="ECO:0000313" key="2">
    <source>
        <dbReference type="EMBL" id="KAF2753728.1"/>
    </source>
</evidence>
<dbReference type="RefSeq" id="XP_033596179.1">
    <property type="nucleotide sequence ID" value="XM_033739495.1"/>
</dbReference>
<dbReference type="AlphaFoldDB" id="A0A6A6VST0"/>
<dbReference type="Gene3D" id="3.40.50.10090">
    <property type="match status" value="2"/>
</dbReference>
<dbReference type="InterPro" id="IPR039793">
    <property type="entry name" value="UROS/Hem4"/>
</dbReference>
<organism evidence="2 3">
    <name type="scientific">Pseudovirgaria hyperparasitica</name>
    <dbReference type="NCBI Taxonomy" id="470096"/>
    <lineage>
        <taxon>Eukaryota</taxon>
        <taxon>Fungi</taxon>
        <taxon>Dikarya</taxon>
        <taxon>Ascomycota</taxon>
        <taxon>Pezizomycotina</taxon>
        <taxon>Dothideomycetes</taxon>
        <taxon>Dothideomycetes incertae sedis</taxon>
        <taxon>Acrospermales</taxon>
        <taxon>Acrospermaceae</taxon>
        <taxon>Pseudovirgaria</taxon>
    </lineage>
</organism>
<dbReference type="InterPro" id="IPR003754">
    <property type="entry name" value="4pyrrol_synth_uPrphyn_synth"/>
</dbReference>
<dbReference type="GeneID" id="54480549"/>
<dbReference type="FunFam" id="3.40.50.10090:FF:000011">
    <property type="entry name" value="Uroporphyrinogen-III synthase (UroS), putative"/>
    <property type="match status" value="1"/>
</dbReference>
<evidence type="ECO:0000259" key="1">
    <source>
        <dbReference type="Pfam" id="PF02602"/>
    </source>
</evidence>
<dbReference type="EMBL" id="ML996583">
    <property type="protein sequence ID" value="KAF2753728.1"/>
    <property type="molecule type" value="Genomic_DNA"/>
</dbReference>
<dbReference type="GO" id="GO:0006782">
    <property type="term" value="P:protoporphyrinogen IX biosynthetic process"/>
    <property type="evidence" value="ECO:0007669"/>
    <property type="project" value="UniProtKB-UniPathway"/>
</dbReference>
<dbReference type="Proteomes" id="UP000799437">
    <property type="component" value="Unassembled WGS sequence"/>
</dbReference>
<reference evidence="2" key="1">
    <citation type="journal article" date="2020" name="Stud. Mycol.">
        <title>101 Dothideomycetes genomes: a test case for predicting lifestyles and emergence of pathogens.</title>
        <authorList>
            <person name="Haridas S."/>
            <person name="Albert R."/>
            <person name="Binder M."/>
            <person name="Bloem J."/>
            <person name="Labutti K."/>
            <person name="Salamov A."/>
            <person name="Andreopoulos B."/>
            <person name="Baker S."/>
            <person name="Barry K."/>
            <person name="Bills G."/>
            <person name="Bluhm B."/>
            <person name="Cannon C."/>
            <person name="Castanera R."/>
            <person name="Culley D."/>
            <person name="Daum C."/>
            <person name="Ezra D."/>
            <person name="Gonzalez J."/>
            <person name="Henrissat B."/>
            <person name="Kuo A."/>
            <person name="Liang C."/>
            <person name="Lipzen A."/>
            <person name="Lutzoni F."/>
            <person name="Magnuson J."/>
            <person name="Mondo S."/>
            <person name="Nolan M."/>
            <person name="Ohm R."/>
            <person name="Pangilinan J."/>
            <person name="Park H.-J."/>
            <person name="Ramirez L."/>
            <person name="Alfaro M."/>
            <person name="Sun H."/>
            <person name="Tritt A."/>
            <person name="Yoshinaga Y."/>
            <person name="Zwiers L.-H."/>
            <person name="Turgeon B."/>
            <person name="Goodwin S."/>
            <person name="Spatafora J."/>
            <person name="Crous P."/>
            <person name="Grigoriev I."/>
        </authorList>
    </citation>
    <scope>NUCLEOTIDE SEQUENCE</scope>
    <source>
        <strain evidence="2">CBS 121739</strain>
    </source>
</reference>
<dbReference type="InterPro" id="IPR036108">
    <property type="entry name" value="4pyrrol_syn_uPrphyn_synt_sf"/>
</dbReference>
<dbReference type="GO" id="GO:0006780">
    <property type="term" value="P:uroporphyrinogen III biosynthetic process"/>
    <property type="evidence" value="ECO:0007669"/>
    <property type="project" value="InterPro"/>
</dbReference>
<dbReference type="PANTHER" id="PTHR12390:SF0">
    <property type="entry name" value="UROPORPHYRINOGEN-III SYNTHASE"/>
    <property type="match status" value="1"/>
</dbReference>
<dbReference type="GO" id="GO:0004852">
    <property type="term" value="F:uroporphyrinogen-III synthase activity"/>
    <property type="evidence" value="ECO:0007669"/>
    <property type="project" value="InterPro"/>
</dbReference>
<keyword evidence="3" id="KW-1185">Reference proteome</keyword>
<dbReference type="CDD" id="cd06578">
    <property type="entry name" value="HemD"/>
    <property type="match status" value="1"/>
</dbReference>
<dbReference type="OrthoDB" id="5595751at2759"/>
<gene>
    <name evidence="2" type="ORF">EJ05DRAFT_170041</name>
</gene>
<dbReference type="SUPFAM" id="SSF69618">
    <property type="entry name" value="HemD-like"/>
    <property type="match status" value="1"/>
</dbReference>
<dbReference type="GO" id="GO:0005829">
    <property type="term" value="C:cytosol"/>
    <property type="evidence" value="ECO:0007669"/>
    <property type="project" value="TreeGrafter"/>
</dbReference>